<evidence type="ECO:0000256" key="1">
    <source>
        <dbReference type="ARBA" id="ARBA00022443"/>
    </source>
</evidence>
<accession>A0A401FRD7</accession>
<dbReference type="SMART" id="SM00287">
    <property type="entry name" value="SH3b"/>
    <property type="match status" value="2"/>
</dbReference>
<dbReference type="EMBL" id="BEXT01000001">
    <property type="protein sequence ID" value="GBC59527.1"/>
    <property type="molecule type" value="Genomic_DNA"/>
</dbReference>
<comment type="caution">
    <text evidence="5">The sequence shown here is derived from an EMBL/GenBank/DDBJ whole genome shotgun (WGS) entry which is preliminary data.</text>
</comment>
<dbReference type="PROSITE" id="PS51781">
    <property type="entry name" value="SH3B"/>
    <property type="match status" value="1"/>
</dbReference>
<keyword evidence="1" id="KW-0728">SH3 domain</keyword>
<evidence type="ECO:0000259" key="3">
    <source>
        <dbReference type="PROSITE" id="PS50002"/>
    </source>
</evidence>
<gene>
    <name evidence="5" type="ORF">DENIS_0466</name>
</gene>
<protein>
    <recommendedName>
        <fullName evidence="7">SH3b domain-containing protein</fullName>
    </recommendedName>
</protein>
<keyword evidence="6" id="KW-1185">Reference proteome</keyword>
<dbReference type="CDD" id="cd00174">
    <property type="entry name" value="SH3"/>
    <property type="match status" value="1"/>
</dbReference>
<dbReference type="Pfam" id="PF11741">
    <property type="entry name" value="AMIN"/>
    <property type="match status" value="1"/>
</dbReference>
<feature type="domain" description="SH3" evidence="3">
    <location>
        <begin position="33"/>
        <end position="97"/>
    </location>
</feature>
<feature type="chain" id="PRO_5019545193" description="SH3b domain-containing protein" evidence="2">
    <location>
        <begin position="29"/>
        <end position="303"/>
    </location>
</feature>
<dbReference type="PANTHER" id="PTHR34408">
    <property type="entry name" value="FAMILY PROTEIN, PUTATIVE-RELATED"/>
    <property type="match status" value="1"/>
</dbReference>
<evidence type="ECO:0008006" key="7">
    <source>
        <dbReference type="Google" id="ProtNLM"/>
    </source>
</evidence>
<name>A0A401FRD7_9BACT</name>
<dbReference type="OrthoDB" id="5297720at2"/>
<dbReference type="SUPFAM" id="SSF50044">
    <property type="entry name" value="SH3-domain"/>
    <property type="match status" value="1"/>
</dbReference>
<evidence type="ECO:0000256" key="2">
    <source>
        <dbReference type="SAM" id="SignalP"/>
    </source>
</evidence>
<sequence length="303" mass="34154">MRGRRSVNFFRIWGAVLVCLLTASFSSAEKPESRSVTIRADIANLLIKPQKNALVLDTLKQGDTVTLIGGEGDWYIVRLADNRVGWLHRSFLMAPETPPVPPPAAPPVAETKEEASALYQAVLKIKSGRVREAPFPEAPVKFSIEAGTLVSVIAEQDSWYHIRLEDGRTGWSRQRLFSRDLPRRIESIQVSSEPDGSEKVVFRLNGFYPPKTFAMEEDNIPKVVCDFFDTGLARGVRKKFRVDGALLQQIRTGIHDTPRAKIRVVMDLNPSKKYSVDQVFFKKNNIYTLTFRPLPDKPLSDTE</sequence>
<dbReference type="AlphaFoldDB" id="A0A401FRD7"/>
<organism evidence="5 6">
    <name type="scientific">Desulfonema ishimotonii</name>
    <dbReference type="NCBI Taxonomy" id="45657"/>
    <lineage>
        <taxon>Bacteria</taxon>
        <taxon>Pseudomonadati</taxon>
        <taxon>Thermodesulfobacteriota</taxon>
        <taxon>Desulfobacteria</taxon>
        <taxon>Desulfobacterales</taxon>
        <taxon>Desulfococcaceae</taxon>
        <taxon>Desulfonema</taxon>
    </lineage>
</organism>
<feature type="domain" description="SH3b" evidence="4">
    <location>
        <begin position="31"/>
        <end position="96"/>
    </location>
</feature>
<dbReference type="PROSITE" id="PS50002">
    <property type="entry name" value="SH3"/>
    <property type="match status" value="1"/>
</dbReference>
<keyword evidence="2" id="KW-0732">Signal</keyword>
<dbReference type="RefSeq" id="WP_124327035.1">
    <property type="nucleotide sequence ID" value="NZ_BEXT01000001.1"/>
</dbReference>
<reference evidence="6" key="2">
    <citation type="submission" date="2019-01" db="EMBL/GenBank/DDBJ databases">
        <title>Genome sequence of Desulfonema ishimotonii strain Tokyo 01.</title>
        <authorList>
            <person name="Fukui M."/>
        </authorList>
    </citation>
    <scope>NUCLEOTIDE SEQUENCE [LARGE SCALE GENOMIC DNA]</scope>
    <source>
        <strain evidence="6">Tokyo 01</strain>
    </source>
</reference>
<dbReference type="InterPro" id="IPR001452">
    <property type="entry name" value="SH3_domain"/>
</dbReference>
<evidence type="ECO:0000313" key="5">
    <source>
        <dbReference type="EMBL" id="GBC59527.1"/>
    </source>
</evidence>
<dbReference type="InterPro" id="IPR052354">
    <property type="entry name" value="Cell_Wall_Dynamics_Protein"/>
</dbReference>
<proteinExistence type="predicted"/>
<dbReference type="InterPro" id="IPR021731">
    <property type="entry name" value="AMIN_dom"/>
</dbReference>
<dbReference type="Gene3D" id="2.60.40.3500">
    <property type="match status" value="1"/>
</dbReference>
<dbReference type="Gene3D" id="2.30.30.40">
    <property type="entry name" value="SH3 Domains"/>
    <property type="match status" value="2"/>
</dbReference>
<dbReference type="InterPro" id="IPR003646">
    <property type="entry name" value="SH3-like_bac-type"/>
</dbReference>
<dbReference type="Proteomes" id="UP000288096">
    <property type="component" value="Unassembled WGS sequence"/>
</dbReference>
<dbReference type="Pfam" id="PF08239">
    <property type="entry name" value="SH3_3"/>
    <property type="match status" value="2"/>
</dbReference>
<evidence type="ECO:0000259" key="4">
    <source>
        <dbReference type="PROSITE" id="PS51781"/>
    </source>
</evidence>
<reference evidence="6" key="1">
    <citation type="submission" date="2017-11" db="EMBL/GenBank/DDBJ databases">
        <authorList>
            <person name="Watanabe M."/>
            <person name="Kojima H."/>
        </authorList>
    </citation>
    <scope>NUCLEOTIDE SEQUENCE [LARGE SCALE GENOMIC DNA]</scope>
    <source>
        <strain evidence="6">Tokyo 01</strain>
    </source>
</reference>
<feature type="signal peptide" evidence="2">
    <location>
        <begin position="1"/>
        <end position="28"/>
    </location>
</feature>
<evidence type="ECO:0000313" key="6">
    <source>
        <dbReference type="Proteomes" id="UP000288096"/>
    </source>
</evidence>
<dbReference type="InterPro" id="IPR036028">
    <property type="entry name" value="SH3-like_dom_sf"/>
</dbReference>
<dbReference type="PANTHER" id="PTHR34408:SF1">
    <property type="entry name" value="GLYCOSYL HYDROLASE FAMILY 19 DOMAIN-CONTAINING PROTEIN HI_1415"/>
    <property type="match status" value="1"/>
</dbReference>